<dbReference type="eggNOG" id="KOG3911">
    <property type="taxonomic scope" value="Eukaryota"/>
</dbReference>
<dbReference type="Proteomes" id="UP000198341">
    <property type="component" value="Chromosome 2"/>
</dbReference>
<dbReference type="GO" id="GO:0030688">
    <property type="term" value="C:preribosome, small subunit precursor"/>
    <property type="evidence" value="ECO:0007669"/>
    <property type="project" value="InterPro"/>
</dbReference>
<dbReference type="InterPro" id="IPR010301">
    <property type="entry name" value="RRP1"/>
</dbReference>
<dbReference type="RefSeq" id="XP_007514595.1">
    <property type="nucleotide sequence ID" value="XM_007514533.1"/>
</dbReference>
<dbReference type="EMBL" id="FO082277">
    <property type="protein sequence ID" value="CCO14835.1"/>
    <property type="molecule type" value="Genomic_DNA"/>
</dbReference>
<feature type="region of interest" description="Disordered" evidence="5">
    <location>
        <begin position="177"/>
        <end position="219"/>
    </location>
</feature>
<evidence type="ECO:0000256" key="3">
    <source>
        <dbReference type="ARBA" id="ARBA00022552"/>
    </source>
</evidence>
<feature type="region of interest" description="Disordered" evidence="5">
    <location>
        <begin position="541"/>
        <end position="621"/>
    </location>
</feature>
<feature type="compositionally biased region" description="Low complexity" evidence="5">
    <location>
        <begin position="425"/>
        <end position="435"/>
    </location>
</feature>
<evidence type="ECO:0000256" key="5">
    <source>
        <dbReference type="SAM" id="MobiDB-lite"/>
    </source>
</evidence>
<dbReference type="PANTHER" id="PTHR13026">
    <property type="entry name" value="NNP-1 PROTEIN NOVEL NUCLEAR PROTEIN 1 NOP52"/>
    <property type="match status" value="1"/>
</dbReference>
<dbReference type="AlphaFoldDB" id="K8EQZ2"/>
<dbReference type="OrthoDB" id="2019504at2759"/>
<evidence type="ECO:0000256" key="4">
    <source>
        <dbReference type="ARBA" id="ARBA00023242"/>
    </source>
</evidence>
<feature type="compositionally biased region" description="Basic and acidic residues" evidence="5">
    <location>
        <begin position="406"/>
        <end position="423"/>
    </location>
</feature>
<protein>
    <submittedName>
        <fullName evidence="6">Uncharacterized protein</fullName>
    </submittedName>
</protein>
<name>K8EQZ2_9CHLO</name>
<feature type="compositionally biased region" description="Basic and acidic residues" evidence="5">
    <location>
        <begin position="573"/>
        <end position="589"/>
    </location>
</feature>
<dbReference type="STRING" id="41875.K8EQZ2"/>
<comment type="similarity">
    <text evidence="2">Belongs to the RRP1 family.</text>
</comment>
<organism evidence="6 7">
    <name type="scientific">Bathycoccus prasinos</name>
    <dbReference type="NCBI Taxonomy" id="41875"/>
    <lineage>
        <taxon>Eukaryota</taxon>
        <taxon>Viridiplantae</taxon>
        <taxon>Chlorophyta</taxon>
        <taxon>Mamiellophyceae</taxon>
        <taxon>Mamiellales</taxon>
        <taxon>Bathycoccaceae</taxon>
        <taxon>Bathycoccus</taxon>
    </lineage>
</organism>
<feature type="compositionally biased region" description="Low complexity" evidence="5">
    <location>
        <begin position="476"/>
        <end position="486"/>
    </location>
</feature>
<dbReference type="KEGG" id="bpg:Bathy02g03000"/>
<dbReference type="PANTHER" id="PTHR13026:SF0">
    <property type="entry name" value="RIBOSOMAL RNA PROCESSING 1B"/>
    <property type="match status" value="1"/>
</dbReference>
<evidence type="ECO:0000256" key="1">
    <source>
        <dbReference type="ARBA" id="ARBA00004123"/>
    </source>
</evidence>
<proteinExistence type="inferred from homology"/>
<feature type="compositionally biased region" description="Basic residues" evidence="5">
    <location>
        <begin position="396"/>
        <end position="405"/>
    </location>
</feature>
<keyword evidence="7" id="KW-1185">Reference proteome</keyword>
<dbReference type="Pfam" id="PF05997">
    <property type="entry name" value="Nop52"/>
    <property type="match status" value="1"/>
</dbReference>
<dbReference type="GeneID" id="19017413"/>
<evidence type="ECO:0000256" key="2">
    <source>
        <dbReference type="ARBA" id="ARBA00006374"/>
    </source>
</evidence>
<evidence type="ECO:0000313" key="6">
    <source>
        <dbReference type="EMBL" id="CCO14835.1"/>
    </source>
</evidence>
<dbReference type="GO" id="GO:0006364">
    <property type="term" value="P:rRNA processing"/>
    <property type="evidence" value="ECO:0007669"/>
    <property type="project" value="UniProtKB-KW"/>
</dbReference>
<evidence type="ECO:0000313" key="7">
    <source>
        <dbReference type="Proteomes" id="UP000198341"/>
    </source>
</evidence>
<dbReference type="GO" id="GO:0005634">
    <property type="term" value="C:nucleus"/>
    <property type="evidence" value="ECO:0007669"/>
    <property type="project" value="UniProtKB-SubCell"/>
</dbReference>
<reference evidence="6 7" key="1">
    <citation type="submission" date="2011-10" db="EMBL/GenBank/DDBJ databases">
        <authorList>
            <person name="Genoscope - CEA"/>
        </authorList>
    </citation>
    <scope>NUCLEOTIDE SEQUENCE [LARGE SCALE GENOMIC DNA]</scope>
    <source>
        <strain evidence="6 7">RCC 1105</strain>
    </source>
</reference>
<accession>K8EQZ2</accession>
<keyword evidence="3" id="KW-0698">rRNA processing</keyword>
<feature type="region of interest" description="Disordered" evidence="5">
    <location>
        <begin position="342"/>
        <end position="506"/>
    </location>
</feature>
<feature type="compositionally biased region" description="Basic residues" evidence="5">
    <location>
        <begin position="370"/>
        <end position="379"/>
    </location>
</feature>
<keyword evidence="4" id="KW-0539">Nucleus</keyword>
<feature type="compositionally biased region" description="Basic residues" evidence="5">
    <location>
        <begin position="600"/>
        <end position="621"/>
    </location>
</feature>
<comment type="subcellular location">
    <subcellularLocation>
        <location evidence="1">Nucleus</location>
    </subcellularLocation>
</comment>
<gene>
    <name evidence="6" type="ORF">Bathy02g03000</name>
</gene>
<feature type="compositionally biased region" description="Acidic residues" evidence="5">
    <location>
        <begin position="193"/>
        <end position="217"/>
    </location>
</feature>
<sequence length="621" mass="70574">MKNTKFAKALVSSDRHTRDKTFERLRKWLCSQKSLDHLSTKKVWKALFYAMWHSDGREVQRELATSIASVMHSLKPQMAILYASVFFWTMRNEWAGIDKHRLDKYCVLARQMQKHVFQYMQRRDWETNVSQNVANRVYRDALFGEDDHITAIDVGIKLHVAEAFGEEIRRFDLKENDEKKKNKSKNGKRSSDGESDSDDDDDKENVDVTDDEDDFDAGEAPPQEIIKMLLVAFMHGMRHETSFSFLKRCASDVFDMFCPTNVDTRNAPRNKNGWVLNATHIKDLARVAIELGAGNGCPETSREALYELHTDLKKATAVAEKAPSIELKKDQKLTIKVAKRIMSEEKSSSSSSSLSSEEEDKEEKATTSSNKKKKKKKRAEIRVIDDEDEEEQPEKKKQKKNKKKAEKIFEENPFEKAQQEKHALAVKVAPAAVTTTEEDAADDDEKHPPMNGHVISARRALNFKPKKYQDKGNNDSPSSSPSASPSKRLSWNLKGITRSFPSGAIDTSRGVQNIKMSTPTKGLLKPIHAIGKGSPSAFVKSKYFPGPPASAPMQRRAQSMYSAHDEDSDDDQREDHMILGIKKNTEKHQNHSGTTAVGEKKKKKKKNKNKNKKNSNRRMTM</sequence>